<gene>
    <name evidence="5" type="ORF">P167DRAFT_551489</name>
</gene>
<evidence type="ECO:0000313" key="6">
    <source>
        <dbReference type="Proteomes" id="UP000277580"/>
    </source>
</evidence>
<keyword evidence="3" id="KW-0812">Transmembrane</keyword>
<name>A0A3N4L0I5_9PEZI</name>
<evidence type="ECO:0000313" key="5">
    <source>
        <dbReference type="EMBL" id="RPB16326.1"/>
    </source>
</evidence>
<dbReference type="STRING" id="1392247.A0A3N4L0I5"/>
<comment type="similarity">
    <text evidence="1">Belongs to the TRAFAC class TrmE-Era-EngA-EngB-Septin-like GTPase superfamily. Septin GTPase family.</text>
</comment>
<keyword evidence="3" id="KW-1133">Transmembrane helix</keyword>
<dbReference type="SUPFAM" id="SSF52540">
    <property type="entry name" value="P-loop containing nucleoside triphosphate hydrolases"/>
    <property type="match status" value="1"/>
</dbReference>
<feature type="compositionally biased region" description="Polar residues" evidence="2">
    <location>
        <begin position="125"/>
        <end position="140"/>
    </location>
</feature>
<dbReference type="GO" id="GO:0005525">
    <property type="term" value="F:GTP binding"/>
    <property type="evidence" value="ECO:0007669"/>
    <property type="project" value="UniProtKB-KW"/>
</dbReference>
<dbReference type="Pfam" id="PF20571">
    <property type="entry name" value="DUF6780"/>
    <property type="match status" value="1"/>
</dbReference>
<feature type="compositionally biased region" description="Acidic residues" evidence="2">
    <location>
        <begin position="96"/>
        <end position="114"/>
    </location>
</feature>
<keyword evidence="1" id="KW-0547">Nucleotide-binding</keyword>
<accession>A0A3N4L0I5</accession>
<dbReference type="PROSITE" id="PS51719">
    <property type="entry name" value="G_SEPTIN"/>
    <property type="match status" value="1"/>
</dbReference>
<organism evidence="5 6">
    <name type="scientific">Morchella conica CCBAS932</name>
    <dbReference type="NCBI Taxonomy" id="1392247"/>
    <lineage>
        <taxon>Eukaryota</taxon>
        <taxon>Fungi</taxon>
        <taxon>Dikarya</taxon>
        <taxon>Ascomycota</taxon>
        <taxon>Pezizomycotina</taxon>
        <taxon>Pezizomycetes</taxon>
        <taxon>Pezizales</taxon>
        <taxon>Morchellaceae</taxon>
        <taxon>Morchella</taxon>
    </lineage>
</organism>
<dbReference type="Pfam" id="PF00735">
    <property type="entry name" value="Septin"/>
    <property type="match status" value="1"/>
</dbReference>
<protein>
    <recommendedName>
        <fullName evidence="4">Septin-type G domain-containing protein</fullName>
    </recommendedName>
</protein>
<feature type="region of interest" description="Disordered" evidence="2">
    <location>
        <begin position="66"/>
        <end position="203"/>
    </location>
</feature>
<dbReference type="PANTHER" id="PTHR18884">
    <property type="entry name" value="SEPTIN"/>
    <property type="match status" value="1"/>
</dbReference>
<dbReference type="InterPro" id="IPR027417">
    <property type="entry name" value="P-loop_NTPase"/>
</dbReference>
<feature type="compositionally biased region" description="Low complexity" evidence="2">
    <location>
        <begin position="1"/>
        <end position="22"/>
    </location>
</feature>
<feature type="transmembrane region" description="Helical" evidence="3">
    <location>
        <begin position="696"/>
        <end position="715"/>
    </location>
</feature>
<dbReference type="InParanoid" id="A0A3N4L0I5"/>
<dbReference type="AlphaFoldDB" id="A0A3N4L0I5"/>
<dbReference type="EMBL" id="ML119109">
    <property type="protein sequence ID" value="RPB16326.1"/>
    <property type="molecule type" value="Genomic_DNA"/>
</dbReference>
<sequence length="732" mass="79790">MTSGFASSSSTTGEDQQQQQQQHHSPMHTGSTSMTYFLADEATVNASVVGSASASGTFGVRSLNGALEDAESTRQRKGSFVSTVSTEFSQQSRGDSEDEEDDEEDDDDDDEERDDDRALDDRSVASFQSSIHPSSGSTGRTPPEFLSQPLTPILGPTPDPQGTPLRSPSGNSYRSEEDVMSEPMEKKDPGKSPESLLSPDASIAPQLIMPEITIPSRRPFTLRGKNIGRLKVLIAGDSGIGKTSLIKSIVQASEDIVHVDPISTGGSQSMSRSNSSSYFSANNRSGNDSTKTISEIYASTRPYPHWWSELDDSKVLRRRKSKHVTEEQILERNLCFVDTPGYGSGTSFLECIEPVVGYVEAQMERTRSIVNSGDGELLSILSGNGTSQVDIVFYVILHRLKPVDIEFIRRLSPFTNVLPVIAKADTLTGQQINHLKLSILNELVEAGVRPFLFGKTYGDVAHGLLNSTPCAPFAISSALSSDAENMDASLLMSPDYIVPLVESEIDDLVRHVFDPDNISWLKHASAKKYLQWIANPPASSSSALSYSSRIGSPRPSRRASLSTSTFLSASNTSLVHISPTASPLAANNFALARVADHTQREERLAQVRLTRWAHELQRSVKAERDRYERLARGERAIWLTERLGECIADGQLVPVSTATMAFAKSPGPSQDVSGVNSRDPLGILALNEMIRRKAMVLLRIAGYGGVVGFVGVWVLRHWGGLPEWLYASAQQK</sequence>
<dbReference type="Proteomes" id="UP000277580">
    <property type="component" value="Unassembled WGS sequence"/>
</dbReference>
<dbReference type="InterPro" id="IPR030379">
    <property type="entry name" value="G_SEPTIN_dom"/>
</dbReference>
<keyword evidence="6" id="KW-1185">Reference proteome</keyword>
<feature type="region of interest" description="Disordered" evidence="2">
    <location>
        <begin position="261"/>
        <end position="290"/>
    </location>
</feature>
<feature type="domain" description="Septin-type G" evidence="4">
    <location>
        <begin position="226"/>
        <end position="539"/>
    </location>
</feature>
<keyword evidence="3" id="KW-0472">Membrane</keyword>
<feature type="compositionally biased region" description="Low complexity" evidence="2">
    <location>
        <begin position="263"/>
        <end position="286"/>
    </location>
</feature>
<feature type="region of interest" description="Disordered" evidence="2">
    <location>
        <begin position="1"/>
        <end position="34"/>
    </location>
</feature>
<evidence type="ECO:0000256" key="3">
    <source>
        <dbReference type="SAM" id="Phobius"/>
    </source>
</evidence>
<reference evidence="5 6" key="1">
    <citation type="journal article" date="2018" name="Nat. Ecol. Evol.">
        <title>Pezizomycetes genomes reveal the molecular basis of ectomycorrhizal truffle lifestyle.</title>
        <authorList>
            <person name="Murat C."/>
            <person name="Payen T."/>
            <person name="Noel B."/>
            <person name="Kuo A."/>
            <person name="Morin E."/>
            <person name="Chen J."/>
            <person name="Kohler A."/>
            <person name="Krizsan K."/>
            <person name="Balestrini R."/>
            <person name="Da Silva C."/>
            <person name="Montanini B."/>
            <person name="Hainaut M."/>
            <person name="Levati E."/>
            <person name="Barry K.W."/>
            <person name="Belfiori B."/>
            <person name="Cichocki N."/>
            <person name="Clum A."/>
            <person name="Dockter R.B."/>
            <person name="Fauchery L."/>
            <person name="Guy J."/>
            <person name="Iotti M."/>
            <person name="Le Tacon F."/>
            <person name="Lindquist E.A."/>
            <person name="Lipzen A."/>
            <person name="Malagnac F."/>
            <person name="Mello A."/>
            <person name="Molinier V."/>
            <person name="Miyauchi S."/>
            <person name="Poulain J."/>
            <person name="Riccioni C."/>
            <person name="Rubini A."/>
            <person name="Sitrit Y."/>
            <person name="Splivallo R."/>
            <person name="Traeger S."/>
            <person name="Wang M."/>
            <person name="Zifcakova L."/>
            <person name="Wipf D."/>
            <person name="Zambonelli A."/>
            <person name="Paolocci F."/>
            <person name="Nowrousian M."/>
            <person name="Ottonello S."/>
            <person name="Baldrian P."/>
            <person name="Spatafora J.W."/>
            <person name="Henrissat B."/>
            <person name="Nagy L.G."/>
            <person name="Aury J.M."/>
            <person name="Wincker P."/>
            <person name="Grigoriev I.V."/>
            <person name="Bonfante P."/>
            <person name="Martin F.M."/>
        </authorList>
    </citation>
    <scope>NUCLEOTIDE SEQUENCE [LARGE SCALE GENOMIC DNA]</scope>
    <source>
        <strain evidence="5 6">CCBAS932</strain>
    </source>
</reference>
<dbReference type="InterPro" id="IPR046707">
    <property type="entry name" value="DUF6780"/>
</dbReference>
<feature type="compositionally biased region" description="Polar residues" evidence="2">
    <location>
        <begin position="164"/>
        <end position="173"/>
    </location>
</feature>
<proteinExistence type="inferred from homology"/>
<dbReference type="Gene3D" id="3.40.50.300">
    <property type="entry name" value="P-loop containing nucleotide triphosphate hydrolases"/>
    <property type="match status" value="1"/>
</dbReference>
<dbReference type="OrthoDB" id="4150765at2759"/>
<evidence type="ECO:0000256" key="2">
    <source>
        <dbReference type="SAM" id="MobiDB-lite"/>
    </source>
</evidence>
<feature type="compositionally biased region" description="Polar residues" evidence="2">
    <location>
        <begin position="80"/>
        <end position="93"/>
    </location>
</feature>
<evidence type="ECO:0000259" key="4">
    <source>
        <dbReference type="PROSITE" id="PS51719"/>
    </source>
</evidence>
<keyword evidence="1" id="KW-0342">GTP-binding</keyword>
<evidence type="ECO:0000256" key="1">
    <source>
        <dbReference type="RuleBase" id="RU004560"/>
    </source>
</evidence>